<evidence type="ECO:0000313" key="2">
    <source>
        <dbReference type="Proteomes" id="UP000000238"/>
    </source>
</evidence>
<proteinExistence type="predicted"/>
<dbReference type="EMBL" id="CP000155">
    <property type="protein sequence ID" value="ABC27016.1"/>
    <property type="molecule type" value="Genomic_DNA"/>
</dbReference>
<dbReference type="HOGENOM" id="CLU_1123311_0_0_6"/>
<dbReference type="Gene3D" id="1.10.150.690">
    <property type="entry name" value="DUF2063"/>
    <property type="match status" value="1"/>
</dbReference>
<protein>
    <submittedName>
        <fullName evidence="1">Uncharacterized protein</fullName>
    </submittedName>
</protein>
<sequence>MPLHDLQIAMVEMIHSHTSDAADNMDLNRLDLSAEERTWLHALKASKGFKVTCDVQKWWRKARLQIAAPLTLRLLDRLQLQALVEEYMRATPCRSLYFVPEAMSFKTFICEHTKDPLLHALTMFESALKAIHEYRLSPVSPMEPSSNRCRNFSVTVAPMSQLIEFPAAPEKLLCALMLNQPLPNAEGPHPVLVAPGVRKYWRAATTMEREVLHQCAAPQPLDSLLEKGPHKIRVVERLISERALRLV</sequence>
<dbReference type="Proteomes" id="UP000000238">
    <property type="component" value="Chromosome"/>
</dbReference>
<dbReference type="STRING" id="349521.HCH_00095"/>
<dbReference type="KEGG" id="hch:HCH_00095"/>
<name>Q2SQQ8_HAHCH</name>
<dbReference type="eggNOG" id="ENOG5033B7Y">
    <property type="taxonomic scope" value="Bacteria"/>
</dbReference>
<evidence type="ECO:0000313" key="1">
    <source>
        <dbReference type="EMBL" id="ABC27016.1"/>
    </source>
</evidence>
<gene>
    <name evidence="1" type="ordered locus">HCH_00095</name>
</gene>
<dbReference type="AlphaFoldDB" id="Q2SQQ8"/>
<accession>Q2SQQ8</accession>
<organism evidence="1 2">
    <name type="scientific">Hahella chejuensis (strain KCTC 2396)</name>
    <dbReference type="NCBI Taxonomy" id="349521"/>
    <lineage>
        <taxon>Bacteria</taxon>
        <taxon>Pseudomonadati</taxon>
        <taxon>Pseudomonadota</taxon>
        <taxon>Gammaproteobacteria</taxon>
        <taxon>Oceanospirillales</taxon>
        <taxon>Hahellaceae</taxon>
        <taxon>Hahella</taxon>
    </lineage>
</organism>
<dbReference type="RefSeq" id="WP_011394093.1">
    <property type="nucleotide sequence ID" value="NC_007645.1"/>
</dbReference>
<keyword evidence="2" id="KW-1185">Reference proteome</keyword>
<reference evidence="1 2" key="1">
    <citation type="journal article" date="2005" name="Nucleic Acids Res.">
        <title>Genomic blueprint of Hahella chejuensis, a marine microbe producing an algicidal agent.</title>
        <authorList>
            <person name="Jeong H."/>
            <person name="Yim J.H."/>
            <person name="Lee C."/>
            <person name="Choi S.-H."/>
            <person name="Park Y.K."/>
            <person name="Yoon S.H."/>
            <person name="Hur C.-G."/>
            <person name="Kang H.-Y."/>
            <person name="Kim D."/>
            <person name="Lee H.H."/>
            <person name="Park K.H."/>
            <person name="Park S.-H."/>
            <person name="Park H.-S."/>
            <person name="Lee H.K."/>
            <person name="Oh T.K."/>
            <person name="Kim J.F."/>
        </authorList>
    </citation>
    <scope>NUCLEOTIDE SEQUENCE [LARGE SCALE GENOMIC DNA]</scope>
    <source>
        <strain evidence="1 2">KCTC 2396</strain>
    </source>
</reference>
<dbReference type="InterPro" id="IPR044922">
    <property type="entry name" value="DUF2063_N_sf"/>
</dbReference>
<dbReference type="OrthoDB" id="5702578at2"/>